<keyword evidence="5 8" id="KW-0456">Lyase</keyword>
<organism evidence="11 12">
    <name type="scientific">Rhodotorula graminis (strain WP1)</name>
    <dbReference type="NCBI Taxonomy" id="578459"/>
    <lineage>
        <taxon>Eukaryota</taxon>
        <taxon>Fungi</taxon>
        <taxon>Dikarya</taxon>
        <taxon>Basidiomycota</taxon>
        <taxon>Pucciniomycotina</taxon>
        <taxon>Microbotryomycetes</taxon>
        <taxon>Sporidiobolales</taxon>
        <taxon>Sporidiobolaceae</taxon>
        <taxon>Rhodotorula</taxon>
    </lineage>
</organism>
<evidence type="ECO:0000256" key="6">
    <source>
        <dbReference type="ARBA" id="ARBA00023295"/>
    </source>
</evidence>
<dbReference type="Gene3D" id="1.10.1670.10">
    <property type="entry name" value="Helix-hairpin-Helix base-excision DNA repair enzymes (C-terminal)"/>
    <property type="match status" value="1"/>
</dbReference>
<keyword evidence="3 8" id="KW-0378">Hydrolase</keyword>
<comment type="function">
    <text evidence="8">Bifunctional DNA N-glycosylase with associated apurinic/apyrimidinic (AP) lyase function that catalyzes the first step in base excision repair (BER), the primary repair pathway for the repair of oxidative DNA damage. The DNA N-glycosylase activity releases the damaged DNA base from DNA by cleaving the N-glycosidic bond, leaving an AP site. The AP lyase activity cleaves the phosphodiester bond 3' to the AP site by a beta-elimination. Primarily recognizes and repairs oxidative base damage of pyrimidines.</text>
</comment>
<feature type="compositionally biased region" description="Low complexity" evidence="9">
    <location>
        <begin position="25"/>
        <end position="42"/>
    </location>
</feature>
<dbReference type="GO" id="GO:0140078">
    <property type="term" value="F:class I DNA-(apurinic or apyrimidinic site) endonuclease activity"/>
    <property type="evidence" value="ECO:0007669"/>
    <property type="project" value="UniProtKB-EC"/>
</dbReference>
<dbReference type="InterPro" id="IPR003265">
    <property type="entry name" value="HhH-GPD_domain"/>
</dbReference>
<dbReference type="GO" id="GO:0003677">
    <property type="term" value="F:DNA binding"/>
    <property type="evidence" value="ECO:0007669"/>
    <property type="project" value="UniProtKB-UniRule"/>
</dbReference>
<evidence type="ECO:0000256" key="4">
    <source>
        <dbReference type="ARBA" id="ARBA00023204"/>
    </source>
</evidence>
<dbReference type="EC" id="3.2.2.-" evidence="8"/>
<dbReference type="Proteomes" id="UP000053890">
    <property type="component" value="Unassembled WGS sequence"/>
</dbReference>
<keyword evidence="2 8" id="KW-0227">DNA damage</keyword>
<dbReference type="HAMAP" id="MF_03183">
    <property type="entry name" value="Endonuclease_III_Nth"/>
    <property type="match status" value="1"/>
</dbReference>
<keyword evidence="8" id="KW-0496">Mitochondrion</keyword>
<keyword evidence="8" id="KW-0539">Nucleus</keyword>
<gene>
    <name evidence="8" type="primary">NTH1</name>
    <name evidence="11" type="ORF">RHOBADRAFT_52856</name>
</gene>
<dbReference type="Gene3D" id="1.10.340.30">
    <property type="entry name" value="Hypothetical protein, domain 2"/>
    <property type="match status" value="1"/>
</dbReference>
<evidence type="ECO:0000256" key="5">
    <source>
        <dbReference type="ARBA" id="ARBA00023239"/>
    </source>
</evidence>
<evidence type="ECO:0000313" key="12">
    <source>
        <dbReference type="Proteomes" id="UP000053890"/>
    </source>
</evidence>
<dbReference type="Pfam" id="PF00730">
    <property type="entry name" value="HhH-GPD"/>
    <property type="match status" value="1"/>
</dbReference>
<dbReference type="InterPro" id="IPR023170">
    <property type="entry name" value="HhH_base_excis_C"/>
</dbReference>
<feature type="region of interest" description="Disordered" evidence="9">
    <location>
        <begin position="25"/>
        <end position="118"/>
    </location>
</feature>
<keyword evidence="12" id="KW-1185">Reference proteome</keyword>
<evidence type="ECO:0000256" key="7">
    <source>
        <dbReference type="ARBA" id="ARBA00044632"/>
    </source>
</evidence>
<proteinExistence type="inferred from homology"/>
<dbReference type="RefSeq" id="XP_018271886.1">
    <property type="nucleotide sequence ID" value="XM_018416538.1"/>
</dbReference>
<evidence type="ECO:0000313" key="11">
    <source>
        <dbReference type="EMBL" id="KPV75837.1"/>
    </source>
</evidence>
<keyword evidence="4 8" id="KW-0234">DNA repair</keyword>
<dbReference type="OrthoDB" id="2099276at2759"/>
<dbReference type="STRING" id="578459.A0A194S5H7"/>
<dbReference type="GO" id="GO:0000703">
    <property type="term" value="F:oxidized pyrimidine nucleobase lesion DNA N-glycosylase activity"/>
    <property type="evidence" value="ECO:0007669"/>
    <property type="project" value="UniProtKB-UniRule"/>
</dbReference>
<dbReference type="InterPro" id="IPR030841">
    <property type="entry name" value="NTH1"/>
</dbReference>
<dbReference type="GeneID" id="28976986"/>
<dbReference type="AlphaFoldDB" id="A0A194S5H7"/>
<dbReference type="SMART" id="SM00478">
    <property type="entry name" value="ENDO3c"/>
    <property type="match status" value="1"/>
</dbReference>
<feature type="compositionally biased region" description="Basic residues" evidence="9">
    <location>
        <begin position="97"/>
        <end position="106"/>
    </location>
</feature>
<evidence type="ECO:0000256" key="8">
    <source>
        <dbReference type="HAMAP-Rule" id="MF_03183"/>
    </source>
</evidence>
<dbReference type="EC" id="4.2.99.18" evidence="8"/>
<sequence length="435" mass="47175">MAPLRTRTSAHSARVTLYEPAAASISSLAAATAPASTSAPATPRRRTRSSTAASSPVVKYERDDDDNAPAWAADEGDDSDAAAFEELKPAPTTPKAKSPRKPKPHVTKLANPHPAPKNWERTYAVIREQRKGIVAAVDLMGCEQGGREAQKKEEDAGAAPVDSDKARRLSTLVSLMLSSQTKDPVTHQATVNLRNDLPGGLTVDALDKASVDDIDRCIAKVGFHNTKARNLKLLATRLRELHDGDVPSDLASLLDIVGVGPKMSYLYLQSIGQNIGIGVDTHVHRITHRLRWHKKEPKTPEETRLNLESWLPQHLWPSVNKMLVGFGQEICKPVAPRCDLCDVAREKLCPSRRVVVPSPRKKVKVELEIKDEEGLVKGEQGEDAASAPRLEVKLEEETQGVVAVKAEGDGRVLVAEREVKNEVVEAATVPGGEAS</sequence>
<comment type="catalytic activity">
    <reaction evidence="7 8">
        <text>2'-deoxyribonucleotide-(2'-deoxyribose 5'-phosphate)-2'-deoxyribonucleotide-DNA = a 3'-end 2'-deoxyribonucleotide-(2,3-dehydro-2,3-deoxyribose 5'-phosphate)-DNA + a 5'-end 5'-phospho-2'-deoxyribonucleoside-DNA + H(+)</text>
        <dbReference type="Rhea" id="RHEA:66592"/>
        <dbReference type="Rhea" id="RHEA-COMP:13180"/>
        <dbReference type="Rhea" id="RHEA-COMP:16897"/>
        <dbReference type="Rhea" id="RHEA-COMP:17067"/>
        <dbReference type="ChEBI" id="CHEBI:15378"/>
        <dbReference type="ChEBI" id="CHEBI:136412"/>
        <dbReference type="ChEBI" id="CHEBI:157695"/>
        <dbReference type="ChEBI" id="CHEBI:167181"/>
        <dbReference type="EC" id="4.2.99.18"/>
    </reaction>
</comment>
<evidence type="ECO:0000256" key="3">
    <source>
        <dbReference type="ARBA" id="ARBA00022801"/>
    </source>
</evidence>
<dbReference type="GO" id="GO:0006289">
    <property type="term" value="P:nucleotide-excision repair"/>
    <property type="evidence" value="ECO:0007669"/>
    <property type="project" value="TreeGrafter"/>
</dbReference>
<dbReference type="InterPro" id="IPR011257">
    <property type="entry name" value="DNA_glycosylase"/>
</dbReference>
<dbReference type="SUPFAM" id="SSF48150">
    <property type="entry name" value="DNA-glycosylase"/>
    <property type="match status" value="1"/>
</dbReference>
<evidence type="ECO:0000256" key="2">
    <source>
        <dbReference type="ARBA" id="ARBA00022763"/>
    </source>
</evidence>
<reference evidence="11 12" key="1">
    <citation type="journal article" date="2015" name="Front. Microbiol.">
        <title>Genome sequence of the plant growth promoting endophytic yeast Rhodotorula graminis WP1.</title>
        <authorList>
            <person name="Firrincieli A."/>
            <person name="Otillar R."/>
            <person name="Salamov A."/>
            <person name="Schmutz J."/>
            <person name="Khan Z."/>
            <person name="Redman R.S."/>
            <person name="Fleck N.D."/>
            <person name="Lindquist E."/>
            <person name="Grigoriev I.V."/>
            <person name="Doty S.L."/>
        </authorList>
    </citation>
    <scope>NUCLEOTIDE SEQUENCE [LARGE SCALE GENOMIC DNA]</scope>
    <source>
        <strain evidence="11 12">WP1</strain>
    </source>
</reference>
<accession>A0A194S5H7</accession>
<comment type="caution">
    <text evidence="8">Lacks conserved residue(s) required for the propagation of feature annotation.</text>
</comment>
<evidence type="ECO:0000259" key="10">
    <source>
        <dbReference type="SMART" id="SM00478"/>
    </source>
</evidence>
<dbReference type="PANTHER" id="PTHR43286">
    <property type="entry name" value="ENDONUCLEASE III-LIKE PROTEIN 1"/>
    <property type="match status" value="1"/>
</dbReference>
<dbReference type="FunFam" id="1.10.340.30:FF:000001">
    <property type="entry name" value="Endonuclease III"/>
    <property type="match status" value="1"/>
</dbReference>
<comment type="similarity">
    <text evidence="1 8">Belongs to the Nth/MutY family.</text>
</comment>
<dbReference type="GO" id="GO:0005739">
    <property type="term" value="C:mitochondrion"/>
    <property type="evidence" value="ECO:0007669"/>
    <property type="project" value="UniProtKB-SubCell"/>
</dbReference>
<comment type="subcellular location">
    <subcellularLocation>
        <location evidence="8">Nucleus</location>
    </subcellularLocation>
    <subcellularLocation>
        <location evidence="8">Mitochondrion</location>
    </subcellularLocation>
</comment>
<dbReference type="OMA" id="WGWHKTQ"/>
<feature type="domain" description="HhH-GPD" evidence="10">
    <location>
        <begin position="177"/>
        <end position="329"/>
    </location>
</feature>
<protein>
    <recommendedName>
        <fullName evidence="8">Endonuclease III homolog</fullName>
        <ecNumber evidence="8">3.2.2.-</ecNumber>
        <ecNumber evidence="8">4.2.99.18</ecNumber>
    </recommendedName>
    <alternativeName>
        <fullName evidence="8">Bifunctional DNA N-glycosylase/DNA-(apurinic or apyrimidinic site) lyase</fullName>
        <shortName evidence="8">DNA glycosylase/AP lyase</shortName>
    </alternativeName>
</protein>
<evidence type="ECO:0000256" key="1">
    <source>
        <dbReference type="ARBA" id="ARBA00008343"/>
    </source>
</evidence>
<evidence type="ECO:0000256" key="9">
    <source>
        <dbReference type="SAM" id="MobiDB-lite"/>
    </source>
</evidence>
<name>A0A194S5H7_RHOGW</name>
<keyword evidence="6 8" id="KW-0326">Glycosidase</keyword>
<dbReference type="PANTHER" id="PTHR43286:SF1">
    <property type="entry name" value="ENDONUCLEASE III-LIKE PROTEIN 1"/>
    <property type="match status" value="1"/>
</dbReference>
<dbReference type="CDD" id="cd00056">
    <property type="entry name" value="ENDO3c"/>
    <property type="match status" value="1"/>
</dbReference>
<dbReference type="EMBL" id="KQ474077">
    <property type="protein sequence ID" value="KPV75837.1"/>
    <property type="molecule type" value="Genomic_DNA"/>
</dbReference>
<dbReference type="GO" id="GO:0005634">
    <property type="term" value="C:nucleus"/>
    <property type="evidence" value="ECO:0007669"/>
    <property type="project" value="UniProtKB-SubCell"/>
</dbReference>
<dbReference type="GO" id="GO:0006285">
    <property type="term" value="P:base-excision repair, AP site formation"/>
    <property type="evidence" value="ECO:0007669"/>
    <property type="project" value="UniProtKB-UniRule"/>
</dbReference>